<evidence type="ECO:0000313" key="3">
    <source>
        <dbReference type="Proteomes" id="UP000625711"/>
    </source>
</evidence>
<dbReference type="EMBL" id="JAACXV010014331">
    <property type="protein sequence ID" value="KAF7268355.1"/>
    <property type="molecule type" value="Genomic_DNA"/>
</dbReference>
<evidence type="ECO:0000256" key="1">
    <source>
        <dbReference type="SAM" id="MobiDB-lite"/>
    </source>
</evidence>
<name>A0A834HTL5_RHYFE</name>
<accession>A0A834HTL5</accession>
<comment type="caution">
    <text evidence="2">The sequence shown here is derived from an EMBL/GenBank/DDBJ whole genome shotgun (WGS) entry which is preliminary data.</text>
</comment>
<feature type="compositionally biased region" description="Low complexity" evidence="1">
    <location>
        <begin position="48"/>
        <end position="57"/>
    </location>
</feature>
<sequence length="139" mass="14911">MEGTGVSSNSVVTTASTFAVAFGRQVSAPDPAAAYGAFPARGSFAGTTTTTNSSNSSGGYGCRRLQSPNSVRRRGTVSEQETPSTVSPIHASATPSVRNALLQSWYDLEGTVSLYCFDLLYLVLYWFRVRLPWGQHTFS</sequence>
<proteinExistence type="predicted"/>
<feature type="compositionally biased region" description="Polar residues" evidence="1">
    <location>
        <begin position="77"/>
        <end position="91"/>
    </location>
</feature>
<dbReference type="AlphaFoldDB" id="A0A834HTL5"/>
<keyword evidence="3" id="KW-1185">Reference proteome</keyword>
<organism evidence="2 3">
    <name type="scientific">Rhynchophorus ferrugineus</name>
    <name type="common">Red palm weevil</name>
    <name type="synonym">Curculio ferrugineus</name>
    <dbReference type="NCBI Taxonomy" id="354439"/>
    <lineage>
        <taxon>Eukaryota</taxon>
        <taxon>Metazoa</taxon>
        <taxon>Ecdysozoa</taxon>
        <taxon>Arthropoda</taxon>
        <taxon>Hexapoda</taxon>
        <taxon>Insecta</taxon>
        <taxon>Pterygota</taxon>
        <taxon>Neoptera</taxon>
        <taxon>Endopterygota</taxon>
        <taxon>Coleoptera</taxon>
        <taxon>Polyphaga</taxon>
        <taxon>Cucujiformia</taxon>
        <taxon>Curculionidae</taxon>
        <taxon>Dryophthorinae</taxon>
        <taxon>Rhynchophorus</taxon>
    </lineage>
</organism>
<dbReference type="Proteomes" id="UP000625711">
    <property type="component" value="Unassembled WGS sequence"/>
</dbReference>
<evidence type="ECO:0000313" key="2">
    <source>
        <dbReference type="EMBL" id="KAF7268355.1"/>
    </source>
</evidence>
<gene>
    <name evidence="2" type="ORF">GWI33_018505</name>
</gene>
<protein>
    <submittedName>
        <fullName evidence="2">Uncharacterized protein</fullName>
    </submittedName>
</protein>
<feature type="region of interest" description="Disordered" evidence="1">
    <location>
        <begin position="48"/>
        <end position="91"/>
    </location>
</feature>
<reference evidence="2" key="1">
    <citation type="submission" date="2020-08" db="EMBL/GenBank/DDBJ databases">
        <title>Genome sequencing and assembly of the red palm weevil Rhynchophorus ferrugineus.</title>
        <authorList>
            <person name="Dias G.B."/>
            <person name="Bergman C.M."/>
            <person name="Manee M."/>
        </authorList>
    </citation>
    <scope>NUCLEOTIDE SEQUENCE</scope>
    <source>
        <strain evidence="2">AA-2017</strain>
        <tissue evidence="2">Whole larva</tissue>
    </source>
</reference>